<feature type="signal peptide" evidence="1">
    <location>
        <begin position="1"/>
        <end position="22"/>
    </location>
</feature>
<comment type="caution">
    <text evidence="2">The sequence shown here is derived from an EMBL/GenBank/DDBJ whole genome shotgun (WGS) entry which is preliminary data.</text>
</comment>
<evidence type="ECO:0000313" key="3">
    <source>
        <dbReference type="Proteomes" id="UP001521222"/>
    </source>
</evidence>
<dbReference type="PROSITE" id="PS51257">
    <property type="entry name" value="PROKAR_LIPOPROTEIN"/>
    <property type="match status" value="1"/>
</dbReference>
<proteinExistence type="predicted"/>
<accession>A0ABR3RFS5</accession>
<evidence type="ECO:0000256" key="1">
    <source>
        <dbReference type="SAM" id="SignalP"/>
    </source>
</evidence>
<sequence length="377" mass="41783">MKLGYVLSASLIVSCAVGIALPNSTPSLDAIFQDDFINLTDAFDTSTLAESRVRAAATDQEQWTANVARGRKLLAAMKSTDLEAATLFKLGMTAKSRFDGDLKAEMREWGWNDDTDALKKKYDAQCDFTNYHKITKCFEELGLETGSKGSDGPNECFVAEHWDGPTVKKVLGFLPKVKDQRTAGYHHFGINAPGGAVMALDHVSPFHSAEQLWGRKPKDYELPAIRSASDVAWAFWNRATAGGDLKNIKYFFNCLIVNEETQALIRMAHEKMTPPRSAPGKWPGTEFSMDSEQGLALLGSPLGRWGGYFLMQHKERLGGNKYISKVRVFKNDGLTMPYMLFYVQDPGAAAMDASDNGVMEVMRNMHNSTISWSSFKS</sequence>
<protein>
    <submittedName>
        <fullName evidence="2">Mitochondrial import inner membrane translocase subunit tim8</fullName>
    </submittedName>
</protein>
<keyword evidence="1" id="KW-0732">Signal</keyword>
<feature type="chain" id="PRO_5045949252" evidence="1">
    <location>
        <begin position="23"/>
        <end position="377"/>
    </location>
</feature>
<dbReference type="Proteomes" id="UP001521222">
    <property type="component" value="Unassembled WGS sequence"/>
</dbReference>
<name>A0ABR3RFS5_9PLEO</name>
<dbReference type="EMBL" id="JAKIXB020000012">
    <property type="protein sequence ID" value="KAL1603296.1"/>
    <property type="molecule type" value="Genomic_DNA"/>
</dbReference>
<reference evidence="2 3" key="1">
    <citation type="submission" date="2024-02" db="EMBL/GenBank/DDBJ databases">
        <title>De novo assembly and annotation of 12 fungi associated with fruit tree decline syndrome in Ontario, Canada.</title>
        <authorList>
            <person name="Sulman M."/>
            <person name="Ellouze W."/>
            <person name="Ilyukhin E."/>
        </authorList>
    </citation>
    <scope>NUCLEOTIDE SEQUENCE [LARGE SCALE GENOMIC DNA]</scope>
    <source>
        <strain evidence="2 3">M97-236</strain>
    </source>
</reference>
<keyword evidence="3" id="KW-1185">Reference proteome</keyword>
<organism evidence="2 3">
    <name type="scientific">Nothophoma quercina</name>
    <dbReference type="NCBI Taxonomy" id="749835"/>
    <lineage>
        <taxon>Eukaryota</taxon>
        <taxon>Fungi</taxon>
        <taxon>Dikarya</taxon>
        <taxon>Ascomycota</taxon>
        <taxon>Pezizomycotina</taxon>
        <taxon>Dothideomycetes</taxon>
        <taxon>Pleosporomycetidae</taxon>
        <taxon>Pleosporales</taxon>
        <taxon>Pleosporineae</taxon>
        <taxon>Didymellaceae</taxon>
        <taxon>Nothophoma</taxon>
    </lineage>
</organism>
<evidence type="ECO:0000313" key="2">
    <source>
        <dbReference type="EMBL" id="KAL1603296.1"/>
    </source>
</evidence>
<gene>
    <name evidence="2" type="primary">TIM8_3</name>
    <name evidence="2" type="ORF">SLS59_004392</name>
</gene>